<dbReference type="EMBL" id="LNCU01000098">
    <property type="protein sequence ID" value="KWV49830.1"/>
    <property type="molecule type" value="Genomic_DNA"/>
</dbReference>
<gene>
    <name evidence="2" type="ORF">AS156_14965</name>
</gene>
<evidence type="ECO:0000313" key="3">
    <source>
        <dbReference type="Proteomes" id="UP000057737"/>
    </source>
</evidence>
<evidence type="ECO:0000259" key="1">
    <source>
        <dbReference type="Pfam" id="PF09339"/>
    </source>
</evidence>
<name>A0A109JIS8_9BRAD</name>
<dbReference type="Proteomes" id="UP000057737">
    <property type="component" value="Unassembled WGS sequence"/>
</dbReference>
<accession>A0A109JIS8</accession>
<keyword evidence="3" id="KW-1185">Reference proteome</keyword>
<organism evidence="2 3">
    <name type="scientific">Bradyrhizobium macuxiense</name>
    <dbReference type="NCBI Taxonomy" id="1755647"/>
    <lineage>
        <taxon>Bacteria</taxon>
        <taxon>Pseudomonadati</taxon>
        <taxon>Pseudomonadota</taxon>
        <taxon>Alphaproteobacteria</taxon>
        <taxon>Hyphomicrobiales</taxon>
        <taxon>Nitrobacteraceae</taxon>
        <taxon>Bradyrhizobium</taxon>
    </lineage>
</organism>
<dbReference type="AlphaFoldDB" id="A0A109JIS8"/>
<proteinExistence type="predicted"/>
<dbReference type="InterPro" id="IPR005471">
    <property type="entry name" value="Tscrpt_reg_IclR_N"/>
</dbReference>
<protein>
    <recommendedName>
        <fullName evidence="1">HTH iclR-type domain-containing protein</fullName>
    </recommendedName>
</protein>
<comment type="caution">
    <text evidence="2">The sequence shown here is derived from an EMBL/GenBank/DDBJ whole genome shotgun (WGS) entry which is preliminary data.</text>
</comment>
<dbReference type="Gene3D" id="1.10.10.10">
    <property type="entry name" value="Winged helix-like DNA-binding domain superfamily/Winged helix DNA-binding domain"/>
    <property type="match status" value="1"/>
</dbReference>
<dbReference type="SUPFAM" id="SSF46785">
    <property type="entry name" value="Winged helix' DNA-binding domain"/>
    <property type="match status" value="1"/>
</dbReference>
<dbReference type="InterPro" id="IPR036390">
    <property type="entry name" value="WH_DNA-bd_sf"/>
</dbReference>
<feature type="domain" description="HTH iclR-type" evidence="1">
    <location>
        <begin position="68"/>
        <end position="101"/>
    </location>
</feature>
<dbReference type="Pfam" id="PF09339">
    <property type="entry name" value="HTH_IclR"/>
    <property type="match status" value="1"/>
</dbReference>
<sequence length="144" mass="15978">MAKMARERSNNSDATLEKRRKQSAIVGRLLVACFVAMRSGYARKHPGAVFEELLVAMMIRMSDDLGAPPRTASDISKYLGLPRSNVRRCLDVLISEGVVRKANEHGHVGELDWLAARIDAEYFKNIRDAIIAAADELKALDAPR</sequence>
<dbReference type="InterPro" id="IPR036388">
    <property type="entry name" value="WH-like_DNA-bd_sf"/>
</dbReference>
<evidence type="ECO:0000313" key="2">
    <source>
        <dbReference type="EMBL" id="KWV49830.1"/>
    </source>
</evidence>
<dbReference type="GO" id="GO:0003677">
    <property type="term" value="F:DNA binding"/>
    <property type="evidence" value="ECO:0007669"/>
    <property type="project" value="InterPro"/>
</dbReference>
<reference evidence="2 3" key="1">
    <citation type="submission" date="2015-11" db="EMBL/GenBank/DDBJ databases">
        <title>Draft Genome Sequence of the Strain BR 10303 (Bradyrhizobium sp.) isolated from nodules of Centrolobium paraense.</title>
        <authorList>
            <person name="Zelli J.E."/>
            <person name="Simoes-Araujo J.L."/>
            <person name="Barauna A.C."/>
            <person name="Silva K."/>
        </authorList>
    </citation>
    <scope>NUCLEOTIDE SEQUENCE [LARGE SCALE GENOMIC DNA]</scope>
    <source>
        <strain evidence="2 3">BR 10303</strain>
    </source>
</reference>
<dbReference type="GO" id="GO:0006355">
    <property type="term" value="P:regulation of DNA-templated transcription"/>
    <property type="evidence" value="ECO:0007669"/>
    <property type="project" value="InterPro"/>
</dbReference>